<comment type="caution">
    <text evidence="1">The sequence shown here is derived from an EMBL/GenBank/DDBJ whole genome shotgun (WGS) entry which is preliminary data.</text>
</comment>
<proteinExistence type="predicted"/>
<organism evidence="1 2">
    <name type="scientific">Asticcacaulis endophyticus</name>
    <dbReference type="NCBI Taxonomy" id="1395890"/>
    <lineage>
        <taxon>Bacteria</taxon>
        <taxon>Pseudomonadati</taxon>
        <taxon>Pseudomonadota</taxon>
        <taxon>Alphaproteobacteria</taxon>
        <taxon>Caulobacterales</taxon>
        <taxon>Caulobacteraceae</taxon>
        <taxon>Asticcacaulis</taxon>
    </lineage>
</organism>
<sequence length="120" mass="13291">MSLFSKYKIVCDGDLTVFEGKQARFHVSKGGLEKCVLMHDTAKAPKILEKTFLKTLFTAKDAVHLRSIMLFSGEGEIALSATERGFGDAIDWLRANGWQIDDALAQSVVSPGVRTFVRKK</sequence>
<reference evidence="1" key="1">
    <citation type="journal article" date="2014" name="Int. J. Syst. Evol. Microbiol.">
        <title>Complete genome sequence of Corynebacterium casei LMG S-19264T (=DSM 44701T), isolated from a smear-ripened cheese.</title>
        <authorList>
            <consortium name="US DOE Joint Genome Institute (JGI-PGF)"/>
            <person name="Walter F."/>
            <person name="Albersmeier A."/>
            <person name="Kalinowski J."/>
            <person name="Ruckert C."/>
        </authorList>
    </citation>
    <scope>NUCLEOTIDE SEQUENCE</scope>
    <source>
        <strain evidence="1">KCTC 32296</strain>
    </source>
</reference>
<dbReference type="EMBL" id="BMZB01000003">
    <property type="protein sequence ID" value="GGZ36246.1"/>
    <property type="molecule type" value="Genomic_DNA"/>
</dbReference>
<evidence type="ECO:0000313" key="2">
    <source>
        <dbReference type="Proteomes" id="UP000662572"/>
    </source>
</evidence>
<accession>A0A918Q7K0</accession>
<protein>
    <submittedName>
        <fullName evidence="1">Uncharacterized protein</fullName>
    </submittedName>
</protein>
<dbReference type="AlphaFoldDB" id="A0A918Q7K0"/>
<evidence type="ECO:0000313" key="1">
    <source>
        <dbReference type="EMBL" id="GGZ36246.1"/>
    </source>
</evidence>
<reference evidence="1" key="2">
    <citation type="submission" date="2020-09" db="EMBL/GenBank/DDBJ databases">
        <authorList>
            <person name="Sun Q."/>
            <person name="Kim S."/>
        </authorList>
    </citation>
    <scope>NUCLEOTIDE SEQUENCE</scope>
    <source>
        <strain evidence="1">KCTC 32296</strain>
    </source>
</reference>
<dbReference type="Proteomes" id="UP000662572">
    <property type="component" value="Unassembled WGS sequence"/>
</dbReference>
<keyword evidence="2" id="KW-1185">Reference proteome</keyword>
<name>A0A918Q7K0_9CAUL</name>
<dbReference type="RefSeq" id="WP_189486689.1">
    <property type="nucleotide sequence ID" value="NZ_BMZB01000003.1"/>
</dbReference>
<gene>
    <name evidence="1" type="ORF">GCM10011273_23200</name>
</gene>